<dbReference type="InterPro" id="IPR013216">
    <property type="entry name" value="Methyltransf_11"/>
</dbReference>
<evidence type="ECO:0000256" key="1">
    <source>
        <dbReference type="SAM" id="MobiDB-lite"/>
    </source>
</evidence>
<dbReference type="EMBL" id="MEXM01000028">
    <property type="protein sequence ID" value="OGD00806.1"/>
    <property type="molecule type" value="Genomic_DNA"/>
</dbReference>
<proteinExistence type="predicted"/>
<dbReference type="CDD" id="cd02440">
    <property type="entry name" value="AdoMet_MTases"/>
    <property type="match status" value="1"/>
</dbReference>
<evidence type="ECO:0000313" key="4">
    <source>
        <dbReference type="Proteomes" id="UP000176822"/>
    </source>
</evidence>
<dbReference type="Pfam" id="PF08241">
    <property type="entry name" value="Methyltransf_11"/>
    <property type="match status" value="1"/>
</dbReference>
<gene>
    <name evidence="3" type="ORF">A2972_04105</name>
</gene>
<dbReference type="AlphaFoldDB" id="A0A1F4Z499"/>
<evidence type="ECO:0000313" key="3">
    <source>
        <dbReference type="EMBL" id="OGD00806.1"/>
    </source>
</evidence>
<feature type="domain" description="Methyltransferase type 11" evidence="2">
    <location>
        <begin position="107"/>
        <end position="197"/>
    </location>
</feature>
<name>A0A1F4Z499_9BACT</name>
<dbReference type="SUPFAM" id="SSF53335">
    <property type="entry name" value="S-adenosyl-L-methionine-dependent methyltransferases"/>
    <property type="match status" value="1"/>
</dbReference>
<reference evidence="3 4" key="1">
    <citation type="journal article" date="2016" name="Nat. Commun.">
        <title>Thousands of microbial genomes shed light on interconnected biogeochemical processes in an aquifer system.</title>
        <authorList>
            <person name="Anantharaman K."/>
            <person name="Brown C.T."/>
            <person name="Hug L.A."/>
            <person name="Sharon I."/>
            <person name="Castelle C.J."/>
            <person name="Probst A.J."/>
            <person name="Thomas B.C."/>
            <person name="Singh A."/>
            <person name="Wilkins M.J."/>
            <person name="Karaoz U."/>
            <person name="Brodie E.L."/>
            <person name="Williams K.H."/>
            <person name="Hubbard S.S."/>
            <person name="Banfield J.F."/>
        </authorList>
    </citation>
    <scope>NUCLEOTIDE SEQUENCE [LARGE SCALE GENOMIC DNA]</scope>
</reference>
<protein>
    <recommendedName>
        <fullName evidence="2">Methyltransferase type 11 domain-containing protein</fullName>
    </recommendedName>
</protein>
<sequence length="291" mass="31529">METSTSSEIAPEFVKTPAETTDSGKKEIEISVENIQNKSDRVQNLRSFFHHLSLRPKPVTSHSSPAPELYGGKYAGIAESRYGKGPLARHGEAAIAGADLKPGQVILEVGCNTGMLLDQLREGHKFTATGLDINLNALETAHGKKHEVIGGNAQSLPIKDASVDRIISLHTYEHVENLNEALQELYRVLKHGGRAVIIEPPNLGGLETIRVAMEDLPPEKKSSPGLIESFSALVEGMRYARRLHCSTLGGPFGGAGKEAEKILKENGINLKVTGGMRRDLAFANLLIFEKP</sequence>
<dbReference type="GO" id="GO:0008757">
    <property type="term" value="F:S-adenosylmethionine-dependent methyltransferase activity"/>
    <property type="evidence" value="ECO:0007669"/>
    <property type="project" value="InterPro"/>
</dbReference>
<evidence type="ECO:0000259" key="2">
    <source>
        <dbReference type="Pfam" id="PF08241"/>
    </source>
</evidence>
<dbReference type="InterPro" id="IPR029063">
    <property type="entry name" value="SAM-dependent_MTases_sf"/>
</dbReference>
<organism evidence="3 4">
    <name type="scientific">Candidatus Amesbacteria bacterium RIFCSPLOWO2_01_FULL_47_33</name>
    <dbReference type="NCBI Taxonomy" id="1797258"/>
    <lineage>
        <taxon>Bacteria</taxon>
        <taxon>Candidatus Amesiibacteriota</taxon>
    </lineage>
</organism>
<comment type="caution">
    <text evidence="3">The sequence shown here is derived from an EMBL/GenBank/DDBJ whole genome shotgun (WGS) entry which is preliminary data.</text>
</comment>
<dbReference type="Proteomes" id="UP000176822">
    <property type="component" value="Unassembled WGS sequence"/>
</dbReference>
<feature type="region of interest" description="Disordered" evidence="1">
    <location>
        <begin position="1"/>
        <end position="25"/>
    </location>
</feature>
<dbReference type="Gene3D" id="3.40.50.150">
    <property type="entry name" value="Vaccinia Virus protein VP39"/>
    <property type="match status" value="1"/>
</dbReference>
<dbReference type="PANTHER" id="PTHR43861">
    <property type="entry name" value="TRANS-ACONITATE 2-METHYLTRANSFERASE-RELATED"/>
    <property type="match status" value="1"/>
</dbReference>
<accession>A0A1F4Z499</accession>